<keyword evidence="1" id="KW-0812">Transmembrane</keyword>
<keyword evidence="1" id="KW-0472">Membrane</keyword>
<name>A0A2A5WFZ5_9GAMM</name>
<feature type="transmembrane region" description="Helical" evidence="1">
    <location>
        <begin position="51"/>
        <end position="77"/>
    </location>
</feature>
<feature type="transmembrane region" description="Helical" evidence="1">
    <location>
        <begin position="97"/>
        <end position="113"/>
    </location>
</feature>
<evidence type="ECO:0000256" key="1">
    <source>
        <dbReference type="SAM" id="Phobius"/>
    </source>
</evidence>
<gene>
    <name evidence="2" type="ORF">CNF02_00590</name>
</gene>
<protein>
    <recommendedName>
        <fullName evidence="4">DUF5671 domain-containing protein</fullName>
    </recommendedName>
</protein>
<dbReference type="EMBL" id="NTJZ01000001">
    <property type="protein sequence ID" value="PDH35253.1"/>
    <property type="molecule type" value="Genomic_DNA"/>
</dbReference>
<evidence type="ECO:0008006" key="4">
    <source>
        <dbReference type="Google" id="ProtNLM"/>
    </source>
</evidence>
<keyword evidence="1" id="KW-1133">Transmembrane helix</keyword>
<feature type="transmembrane region" description="Helical" evidence="1">
    <location>
        <begin position="12"/>
        <end position="31"/>
    </location>
</feature>
<dbReference type="Proteomes" id="UP000219329">
    <property type="component" value="Unassembled WGS sequence"/>
</dbReference>
<dbReference type="AlphaFoldDB" id="A0A2A5WFZ5"/>
<comment type="caution">
    <text evidence="2">The sequence shown here is derived from an EMBL/GenBank/DDBJ whole genome shotgun (WGS) entry which is preliminary data.</text>
</comment>
<proteinExistence type="predicted"/>
<accession>A0A2A5WFZ5</accession>
<reference evidence="2 3" key="1">
    <citation type="submission" date="2017-08" db="EMBL/GenBank/DDBJ databases">
        <title>Fine stratification of microbial communities through a metagenomic profile of the photic zone.</title>
        <authorList>
            <person name="Haro-Moreno J.M."/>
            <person name="Lopez-Perez M."/>
            <person name="De La Torre J."/>
            <person name="Picazo A."/>
            <person name="Camacho A."/>
            <person name="Rodriguez-Valera F."/>
        </authorList>
    </citation>
    <scope>NUCLEOTIDE SEQUENCE [LARGE SCALE GENOMIC DNA]</scope>
    <source>
        <strain evidence="2">MED-G28</strain>
    </source>
</reference>
<evidence type="ECO:0000313" key="3">
    <source>
        <dbReference type="Proteomes" id="UP000219329"/>
    </source>
</evidence>
<sequence>MPQELDPFNRGIGFILSMIPISFLMVGLIKLRELCLLLKENYRFEKQHLKLLHKFTLMLLYGSFIAPITRALISIVVTINNPPGERALIVNLDSEDLIRIFLAAVLLLTAWSLNEAHHSAQPIGHE</sequence>
<evidence type="ECO:0000313" key="2">
    <source>
        <dbReference type="EMBL" id="PDH35253.1"/>
    </source>
</evidence>
<organism evidence="2 3">
    <name type="scientific">OM182 bacterium MED-G28</name>
    <dbReference type="NCBI Taxonomy" id="1986256"/>
    <lineage>
        <taxon>Bacteria</taxon>
        <taxon>Pseudomonadati</taxon>
        <taxon>Pseudomonadota</taxon>
        <taxon>Gammaproteobacteria</taxon>
        <taxon>OMG group</taxon>
        <taxon>OM182 clade</taxon>
    </lineage>
</organism>